<dbReference type="InterPro" id="IPR018724">
    <property type="entry name" value="2OG-Fe_dioxygenase"/>
</dbReference>
<dbReference type="Proteomes" id="UP000282971">
    <property type="component" value="Unassembled WGS sequence"/>
</dbReference>
<evidence type="ECO:0000313" key="1">
    <source>
        <dbReference type="EMBL" id="RVT93391.1"/>
    </source>
</evidence>
<keyword evidence="2" id="KW-1185">Reference proteome</keyword>
<accession>A0A437M6P9</accession>
<protein>
    <recommendedName>
        <fullName evidence="3">2OG-Fe dioxygenase family protein</fullName>
    </recommendedName>
</protein>
<dbReference type="Gene3D" id="2.60.120.620">
    <property type="entry name" value="q2cbj1_9rhob like domain"/>
    <property type="match status" value="1"/>
</dbReference>
<reference evidence="1 2" key="1">
    <citation type="submission" date="2019-01" db="EMBL/GenBank/DDBJ databases">
        <authorList>
            <person name="Chen W.-M."/>
        </authorList>
    </citation>
    <scope>NUCLEOTIDE SEQUENCE [LARGE SCALE GENOMIC DNA]</scope>
    <source>
        <strain evidence="1 2">CCP-7</strain>
    </source>
</reference>
<proteinExistence type="predicted"/>
<evidence type="ECO:0000313" key="2">
    <source>
        <dbReference type="Proteomes" id="UP000282971"/>
    </source>
</evidence>
<dbReference type="OrthoDB" id="6681382at2"/>
<dbReference type="GO" id="GO:0051213">
    <property type="term" value="F:dioxygenase activity"/>
    <property type="evidence" value="ECO:0007669"/>
    <property type="project" value="InterPro"/>
</dbReference>
<dbReference type="AlphaFoldDB" id="A0A437M6P9"/>
<comment type="caution">
    <text evidence="1">The sequence shown here is derived from an EMBL/GenBank/DDBJ whole genome shotgun (WGS) entry which is preliminary data.</text>
</comment>
<name>A0A437M6P9_9SPHN</name>
<dbReference type="EMBL" id="SACN01000001">
    <property type="protein sequence ID" value="RVT93391.1"/>
    <property type="molecule type" value="Genomic_DNA"/>
</dbReference>
<dbReference type="Pfam" id="PF10014">
    <property type="entry name" value="2OG-Fe_Oxy_2"/>
    <property type="match status" value="1"/>
</dbReference>
<dbReference type="RefSeq" id="WP_127744645.1">
    <property type="nucleotide sequence ID" value="NZ_SACN01000001.1"/>
</dbReference>
<evidence type="ECO:0008006" key="3">
    <source>
        <dbReference type="Google" id="ProtNLM"/>
    </source>
</evidence>
<sequence length="243" mass="26976">MENHCVVDVAGELADRGFVHLPAPALQRLIGWGEGDWVEFAASWDRLGEDRYMADGGRYRRRRHASFGARGGDVVRKAHQPHYQSRDYNPLNGDVQRWFDAVEGAIAQGPVVRSIFGRLTPLFAALDARAADAAWHSEMHQFRIETSPAEIGRPTPEGLHRDGVDWVLVMLIARENVTEGVTEIGDADGRSIGRFTLSHPGDAVLLDDRRIRHGVTPIRTLMEGMPAWRDALVVTWRAEAAGG</sequence>
<organism evidence="1 2">
    <name type="scientific">Sphingomonas crocodyli</name>
    <dbReference type="NCBI Taxonomy" id="1979270"/>
    <lineage>
        <taxon>Bacteria</taxon>
        <taxon>Pseudomonadati</taxon>
        <taxon>Pseudomonadota</taxon>
        <taxon>Alphaproteobacteria</taxon>
        <taxon>Sphingomonadales</taxon>
        <taxon>Sphingomonadaceae</taxon>
        <taxon>Sphingomonas</taxon>
    </lineage>
</organism>
<gene>
    <name evidence="1" type="ORF">EOD43_05805</name>
</gene>